<proteinExistence type="inferred from homology"/>
<gene>
    <name evidence="3" type="ORF">ACFFLI_03090</name>
</gene>
<dbReference type="SUPFAM" id="SSF52972">
    <property type="entry name" value="ITPase-like"/>
    <property type="match status" value="1"/>
</dbReference>
<dbReference type="CDD" id="cd00515">
    <property type="entry name" value="HAM1"/>
    <property type="match status" value="1"/>
</dbReference>
<evidence type="ECO:0000256" key="2">
    <source>
        <dbReference type="ARBA" id="ARBA00022801"/>
    </source>
</evidence>
<sequence length="201" mass="21809">MNWLIASNNHGKSGDLRACLAYYGLTAECYDRYFSRLTFPAETTSSYVTNAVTKARFAAQRLGQPVIADDSGIEIPALPGQLGVTTARDLGVAVSGFQRNQEILTALTTCPNSHRQATMWATLAAAWPDGHAVWAQGSLSAYISSSQLGTHSGGFDRIFWLPAYGRTLAELPAVWRIPLTHRGQAARRLVRQLQALKGSVS</sequence>
<comment type="similarity">
    <text evidence="1">Belongs to the HAM1 NTPase family.</text>
</comment>
<protein>
    <submittedName>
        <fullName evidence="3">Non-canonical purine NTP pyrophosphatase</fullName>
        <ecNumber evidence="3">3.6.1.-</ecNumber>
    </submittedName>
</protein>
<keyword evidence="2 3" id="KW-0378">Hydrolase</keyword>
<dbReference type="Proteomes" id="UP001589691">
    <property type="component" value="Unassembled WGS sequence"/>
</dbReference>
<organism evidence="3 4">
    <name type="scientific">Lactiplantibacillus modestisalitolerans</name>
    <dbReference type="NCBI Taxonomy" id="1457219"/>
    <lineage>
        <taxon>Bacteria</taxon>
        <taxon>Bacillati</taxon>
        <taxon>Bacillota</taxon>
        <taxon>Bacilli</taxon>
        <taxon>Lactobacillales</taxon>
        <taxon>Lactobacillaceae</taxon>
        <taxon>Lactiplantibacillus</taxon>
    </lineage>
</organism>
<dbReference type="PANTHER" id="PTHR11067">
    <property type="entry name" value="INOSINE TRIPHOSPHATE PYROPHOSPHATASE/HAM1 PROTEIN"/>
    <property type="match status" value="1"/>
</dbReference>
<name>A0ABV5WSB0_9LACO</name>
<evidence type="ECO:0000313" key="4">
    <source>
        <dbReference type="Proteomes" id="UP001589691"/>
    </source>
</evidence>
<dbReference type="Pfam" id="PF01725">
    <property type="entry name" value="Ham1p_like"/>
    <property type="match status" value="1"/>
</dbReference>
<dbReference type="GO" id="GO:0016787">
    <property type="term" value="F:hydrolase activity"/>
    <property type="evidence" value="ECO:0007669"/>
    <property type="project" value="UniProtKB-KW"/>
</dbReference>
<dbReference type="RefSeq" id="WP_137643616.1">
    <property type="nucleotide sequence ID" value="NZ_BJEA01000021.1"/>
</dbReference>
<keyword evidence="4" id="KW-1185">Reference proteome</keyword>
<accession>A0ABV5WSB0</accession>
<evidence type="ECO:0000256" key="1">
    <source>
        <dbReference type="ARBA" id="ARBA00008023"/>
    </source>
</evidence>
<comment type="caution">
    <text evidence="3">The sequence shown here is derived from an EMBL/GenBank/DDBJ whole genome shotgun (WGS) entry which is preliminary data.</text>
</comment>
<evidence type="ECO:0000313" key="3">
    <source>
        <dbReference type="EMBL" id="MFB9768858.1"/>
    </source>
</evidence>
<dbReference type="Gene3D" id="3.90.950.10">
    <property type="match status" value="1"/>
</dbReference>
<dbReference type="InterPro" id="IPR002637">
    <property type="entry name" value="RdgB/HAM1"/>
</dbReference>
<reference evidence="3 4" key="1">
    <citation type="submission" date="2024-09" db="EMBL/GenBank/DDBJ databases">
        <authorList>
            <person name="Sun Q."/>
            <person name="Mori K."/>
        </authorList>
    </citation>
    <scope>NUCLEOTIDE SEQUENCE [LARGE SCALE GENOMIC DNA]</scope>
    <source>
        <strain evidence="3 4">TBRC 4576</strain>
    </source>
</reference>
<dbReference type="InterPro" id="IPR029001">
    <property type="entry name" value="ITPase-like_fam"/>
</dbReference>
<dbReference type="EMBL" id="JBHLZY010000005">
    <property type="protein sequence ID" value="MFB9768858.1"/>
    <property type="molecule type" value="Genomic_DNA"/>
</dbReference>
<dbReference type="PANTHER" id="PTHR11067:SF9">
    <property type="entry name" value="INOSINE TRIPHOSPHATE PYROPHOSPHATASE"/>
    <property type="match status" value="1"/>
</dbReference>
<dbReference type="EC" id="3.6.1.-" evidence="3"/>